<accession>A0AAV3RGJ3</accession>
<dbReference type="Proteomes" id="UP001454036">
    <property type="component" value="Unassembled WGS sequence"/>
</dbReference>
<dbReference type="EMBL" id="BAABME010009410">
    <property type="protein sequence ID" value="GAA0175118.1"/>
    <property type="molecule type" value="Genomic_DNA"/>
</dbReference>
<gene>
    <name evidence="2" type="ORF">LIER_28360</name>
</gene>
<evidence type="ECO:0000313" key="2">
    <source>
        <dbReference type="EMBL" id="GAA0175118.1"/>
    </source>
</evidence>
<protein>
    <recommendedName>
        <fullName evidence="4">Rho termination factor N-terminal domain-containing protein</fullName>
    </recommendedName>
</protein>
<evidence type="ECO:0008006" key="4">
    <source>
        <dbReference type="Google" id="ProtNLM"/>
    </source>
</evidence>
<feature type="compositionally biased region" description="Basic and acidic residues" evidence="1">
    <location>
        <begin position="20"/>
        <end position="40"/>
    </location>
</feature>
<dbReference type="AlphaFoldDB" id="A0AAV3RGJ3"/>
<reference evidence="2 3" key="1">
    <citation type="submission" date="2024-01" db="EMBL/GenBank/DDBJ databases">
        <title>The complete chloroplast genome sequence of Lithospermum erythrorhizon: insights into the phylogenetic relationship among Boraginaceae species and the maternal lineages of purple gromwells.</title>
        <authorList>
            <person name="Okada T."/>
            <person name="Watanabe K."/>
        </authorList>
    </citation>
    <scope>NUCLEOTIDE SEQUENCE [LARGE SCALE GENOMIC DNA]</scope>
</reference>
<organism evidence="2 3">
    <name type="scientific">Lithospermum erythrorhizon</name>
    <name type="common">Purple gromwell</name>
    <name type="synonym">Lithospermum officinale var. erythrorhizon</name>
    <dbReference type="NCBI Taxonomy" id="34254"/>
    <lineage>
        <taxon>Eukaryota</taxon>
        <taxon>Viridiplantae</taxon>
        <taxon>Streptophyta</taxon>
        <taxon>Embryophyta</taxon>
        <taxon>Tracheophyta</taxon>
        <taxon>Spermatophyta</taxon>
        <taxon>Magnoliopsida</taxon>
        <taxon>eudicotyledons</taxon>
        <taxon>Gunneridae</taxon>
        <taxon>Pentapetalae</taxon>
        <taxon>asterids</taxon>
        <taxon>lamiids</taxon>
        <taxon>Boraginales</taxon>
        <taxon>Boraginaceae</taxon>
        <taxon>Boraginoideae</taxon>
        <taxon>Lithospermeae</taxon>
        <taxon>Lithospermum</taxon>
    </lineage>
</organism>
<feature type="region of interest" description="Disordered" evidence="1">
    <location>
        <begin position="1"/>
        <end position="47"/>
    </location>
</feature>
<keyword evidence="3" id="KW-1185">Reference proteome</keyword>
<evidence type="ECO:0000256" key="1">
    <source>
        <dbReference type="SAM" id="MobiDB-lite"/>
    </source>
</evidence>
<evidence type="ECO:0000313" key="3">
    <source>
        <dbReference type="Proteomes" id="UP001454036"/>
    </source>
</evidence>
<sequence length="471" mass="52477">MYEQIVGAPMRSPSVADDIGEQKVSRRILDPESAETKKVSDPLQNDEMEELSANPQQIVERIFESNGCNSSINSIENIVVDSSAMGNKENLENPDGKYDRNLTMERLSSSFNKGKWKINCSKIYESKRLERADEKETASSVAEIGAKTAVSIPSSDPRLAQKKSHAVEKVAGSAPTRPSFETEAPVCFEEVSRKKPVLSLQRKMETNTPIIKGKFEGFTELEPISVDALIELVNGRNDAATQHKKVKGKLHARRTKEPEACRANFYIKKECTNLKSGHHVKPDTVEQSLADEFGLAAGLGKNKKHKSGTGEKFEFNNKNIKNNGESDLIGTKLADNSLTSIINPVTHTPNSNRKHSVLPLSYENEDSGNLQIVPAKMHDNEDFGNLQIVPAKMHDKIQMEESIKVISCSPSTDSIIKIAEERIRVPDLEYMTMDKLKNIARYYKLTGYSKLTKTKLLSFLENKLKVGSLQQ</sequence>
<comment type="caution">
    <text evidence="2">The sequence shown here is derived from an EMBL/GenBank/DDBJ whole genome shotgun (WGS) entry which is preliminary data.</text>
</comment>
<proteinExistence type="predicted"/>
<name>A0AAV3RGJ3_LITER</name>